<dbReference type="CDD" id="cd00070">
    <property type="entry name" value="GLECT"/>
    <property type="match status" value="1"/>
</dbReference>
<evidence type="ECO:0000256" key="1">
    <source>
        <dbReference type="ARBA" id="ARBA00004479"/>
    </source>
</evidence>
<dbReference type="GO" id="GO:0005886">
    <property type="term" value="C:plasma membrane"/>
    <property type="evidence" value="ECO:0007669"/>
    <property type="project" value="TreeGrafter"/>
</dbReference>
<evidence type="ECO:0000256" key="10">
    <source>
        <dbReference type="ARBA" id="ARBA00022976"/>
    </source>
</evidence>
<feature type="disulfide bond" evidence="15">
    <location>
        <begin position="387"/>
        <end position="396"/>
    </location>
</feature>
<evidence type="ECO:0000256" key="14">
    <source>
        <dbReference type="ARBA" id="ARBA00023180"/>
    </source>
</evidence>
<dbReference type="EMBL" id="JAEMGP010000014">
    <property type="protein sequence ID" value="KAG5200770.1"/>
    <property type="molecule type" value="Genomic_DNA"/>
</dbReference>
<sequence>MVAPQMPQLLSSTVILALFFLPQVRANVEGGVCLKPGLSEETAEAPCTLGAALSARGPVYTAQPGAPAPELRLPDGLLRVPFRDAWPGTFSLIIETWREELGGQIGGAAWSLLARVAGRRLLAAGGPWTRDVQRAGAWELRFSYRARCEPPAVGAACARLCRSRGAPLRCDPEMRPCAPVEDECEAPPVCRAGCSPEHGFCEQPDECRCLEGWTGPLCTIPVSSSSCLSSRGPSSATTGCLVPGPGPCDGNPCANGGSCSETLGSFECTCPRGFYGLRCEVSGVTCADGPCFNGGLCVGGADPDSAYICHCPPGFQGSNCEKRVDRCSLQPCRNGGLCLDLGHALRCRCRAGFAGPRCEHDLEDCTGHTCANGGTCLEGGGARRCSCALGFGGRDCRERADPCAARPCAHGGRCYAHFSGLVCACAPGYMGARCEFPVHPDGAGALPAAQPGLRQGDPQRFLLPPALGLLVAAGLASAALLLVHVRRRGPSRDTGPRLLAGTPEPSVHALPDALNNMRTQEGPGDGPRSLSRMIFSQIYQSEGVYCESGFDWKGFHKSPAPSFKLLNSARSNRVVFQIVAEELLPNPYLQSVSLTVCYMVKIKANLLSPFGKNPELQVDFGTGTGQGGDIPFRFWYCDGIVVMNTLKDGSWGKEQKLHTEAFVPGQPFELQFLVLENEYQPNPYQQSVSLTVCYMVKIKANLLSPFGKNPELQVDFGTGTGESGDIPFRFWYCDGMVVMNALKDGSWEKEEKVRTDAFMPGQSFELRFLVLENEYQPNPYQQSVSLTVCYMVKIKANLLSPFGKNPELQVDFGTGTGESGDIPFRFWYCDGMVVMNALKDGSWEKEEKVRTDAFMPGQPFELRFLVLENEYQPNPYLQSVSLTVCYMVKIKANLLSPFGKNPELQVDFGTGTGQGGNIPFRFSYCDRMVVMNTFTDGSWQKEEKVLTDAFVPGQPFELQFLVLEKEYQVFVKNKPICQFAHRLPLQSVKMLDVRGDIVLTSVDTL</sequence>
<comment type="subcellular location">
    <subcellularLocation>
        <location evidence="1">Membrane</location>
        <topology evidence="1">Single-pass type I membrane protein</topology>
    </subcellularLocation>
</comment>
<reference evidence="19 20" key="1">
    <citation type="submission" date="2020-12" db="EMBL/GenBank/DDBJ databases">
        <title>De novo assembly of Tibetan sheep genome.</title>
        <authorList>
            <person name="Li X."/>
        </authorList>
    </citation>
    <scope>NUCLEOTIDE SEQUENCE [LARGE SCALE GENOMIC DNA]</scope>
    <source>
        <tissue evidence="19">Heart</tissue>
    </source>
</reference>
<dbReference type="PROSITE" id="PS50026">
    <property type="entry name" value="EGF_3"/>
    <property type="match status" value="5"/>
</dbReference>
<evidence type="ECO:0000313" key="19">
    <source>
        <dbReference type="EMBL" id="KAG5200770.1"/>
    </source>
</evidence>
<dbReference type="PANTHER" id="PTHR24049">
    <property type="entry name" value="CRUMBS FAMILY MEMBER"/>
    <property type="match status" value="1"/>
</dbReference>
<feature type="disulfide bond" evidence="15">
    <location>
        <begin position="349"/>
        <end position="358"/>
    </location>
</feature>
<feature type="domain" description="Galectin" evidence="18">
    <location>
        <begin position="874"/>
        <end position="1005"/>
    </location>
</feature>
<dbReference type="InterPro" id="IPR011651">
    <property type="entry name" value="Notch_ligand_N"/>
</dbReference>
<keyword evidence="2" id="KW-0217">Developmental protein</keyword>
<keyword evidence="14" id="KW-0325">Glycoprotein</keyword>
<dbReference type="FunFam" id="2.10.25.10:FF:000432">
    <property type="entry name" value="Delta-like 3 (Drosophila), isoform CRA_b"/>
    <property type="match status" value="1"/>
</dbReference>
<feature type="signal peptide" evidence="16">
    <location>
        <begin position="1"/>
        <end position="26"/>
    </location>
</feature>
<dbReference type="SMART" id="SM00179">
    <property type="entry name" value="EGF_CA"/>
    <property type="match status" value="5"/>
</dbReference>
<dbReference type="Gene3D" id="2.10.25.10">
    <property type="entry name" value="Laminin"/>
    <property type="match status" value="6"/>
</dbReference>
<feature type="domain" description="EGF-like" evidence="17">
    <location>
        <begin position="361"/>
        <end position="397"/>
    </location>
</feature>
<dbReference type="PROSITE" id="PS51304">
    <property type="entry name" value="GALECTIN"/>
    <property type="match status" value="2"/>
</dbReference>
<dbReference type="FunFam" id="2.10.25.10:FF:000368">
    <property type="entry name" value="Delta-like 3 (Drosophila), isoform CRA_b"/>
    <property type="match status" value="1"/>
</dbReference>
<comment type="caution">
    <text evidence="19">The sequence shown here is derived from an EMBL/GenBank/DDBJ whole genome shotgun (WGS) entry which is preliminary data.</text>
</comment>
<evidence type="ECO:0000259" key="17">
    <source>
        <dbReference type="PROSITE" id="PS50026"/>
    </source>
</evidence>
<keyword evidence="10" id="KW-0914">Notch signaling pathway</keyword>
<comment type="caution">
    <text evidence="15">Lacks conserved residue(s) required for the propagation of feature annotation.</text>
</comment>
<dbReference type="FunFam" id="2.10.25.10:FF:000347">
    <property type="entry name" value="delta-like protein 3"/>
    <property type="match status" value="1"/>
</dbReference>
<dbReference type="SUPFAM" id="SSF49899">
    <property type="entry name" value="Concanavalin A-like lectins/glucanases"/>
    <property type="match status" value="4"/>
</dbReference>
<evidence type="ECO:0000256" key="13">
    <source>
        <dbReference type="ARBA" id="ARBA00023157"/>
    </source>
</evidence>
<dbReference type="Pfam" id="PF00008">
    <property type="entry name" value="EGF"/>
    <property type="match status" value="3"/>
</dbReference>
<evidence type="ECO:0000256" key="7">
    <source>
        <dbReference type="ARBA" id="ARBA00022737"/>
    </source>
</evidence>
<keyword evidence="12" id="KW-0472">Membrane</keyword>
<evidence type="ECO:0000256" key="12">
    <source>
        <dbReference type="ARBA" id="ARBA00023136"/>
    </source>
</evidence>
<feature type="domain" description="EGF-like" evidence="17">
    <location>
        <begin position="323"/>
        <end position="359"/>
    </location>
</feature>
<evidence type="ECO:0000256" key="9">
    <source>
        <dbReference type="ARBA" id="ARBA00022843"/>
    </source>
</evidence>
<dbReference type="Pfam" id="PF07657">
    <property type="entry name" value="MNNL"/>
    <property type="match status" value="1"/>
</dbReference>
<evidence type="ECO:0000256" key="16">
    <source>
        <dbReference type="SAM" id="SignalP"/>
    </source>
</evidence>
<dbReference type="PROSITE" id="PS00022">
    <property type="entry name" value="EGF_1"/>
    <property type="match status" value="6"/>
</dbReference>
<keyword evidence="6" id="KW-0430">Lectin</keyword>
<evidence type="ECO:0000259" key="18">
    <source>
        <dbReference type="PROSITE" id="PS51304"/>
    </source>
</evidence>
<dbReference type="Proteomes" id="UP000664991">
    <property type="component" value="Chromosome 14"/>
</dbReference>
<dbReference type="GO" id="GO:0030246">
    <property type="term" value="F:carbohydrate binding"/>
    <property type="evidence" value="ECO:0007669"/>
    <property type="project" value="UniProtKB-KW"/>
</dbReference>
<dbReference type="FunFam" id="2.60.40.3510:FF:000005">
    <property type="entry name" value="Delta-like 3 (Drosophila), isoform CRA_b"/>
    <property type="match status" value="1"/>
</dbReference>
<keyword evidence="4" id="KW-0812">Transmembrane</keyword>
<dbReference type="InterPro" id="IPR009030">
    <property type="entry name" value="Growth_fac_rcpt_cys_sf"/>
</dbReference>
<keyword evidence="7" id="KW-0677">Repeat</keyword>
<evidence type="ECO:0000256" key="15">
    <source>
        <dbReference type="PROSITE-ProRule" id="PRU00076"/>
    </source>
</evidence>
<dbReference type="InterPro" id="IPR001881">
    <property type="entry name" value="EGF-like_Ca-bd_dom"/>
</dbReference>
<gene>
    <name evidence="19" type="ORF">JEQ12_005304</name>
</gene>
<evidence type="ECO:0000256" key="8">
    <source>
        <dbReference type="ARBA" id="ARBA00022782"/>
    </source>
</evidence>
<dbReference type="PROSITE" id="PS01186">
    <property type="entry name" value="EGF_2"/>
    <property type="match status" value="6"/>
</dbReference>
<feature type="chain" id="PRO_5032334828" description="Galectin" evidence="16">
    <location>
        <begin position="27"/>
        <end position="1005"/>
    </location>
</feature>
<feature type="disulfide bond" evidence="15">
    <location>
        <begin position="311"/>
        <end position="320"/>
    </location>
</feature>
<keyword evidence="11" id="KW-1133">Transmembrane helix</keyword>
<dbReference type="Gene3D" id="2.60.40.3510">
    <property type="match status" value="1"/>
</dbReference>
<dbReference type="FunFam" id="2.10.25.10:FF:000585">
    <property type="entry name" value="Delta-like 3 (Drosophila), isoform CRA_b"/>
    <property type="match status" value="1"/>
</dbReference>
<dbReference type="GO" id="GO:0030154">
    <property type="term" value="P:cell differentiation"/>
    <property type="evidence" value="ECO:0007669"/>
    <property type="project" value="UniProtKB-KW"/>
</dbReference>
<dbReference type="PANTHER" id="PTHR24049:SF22">
    <property type="entry name" value="DROSOPHILA CRUMBS HOMOLOG"/>
    <property type="match status" value="1"/>
</dbReference>
<evidence type="ECO:0000256" key="11">
    <source>
        <dbReference type="ARBA" id="ARBA00022989"/>
    </source>
</evidence>
<dbReference type="Gene3D" id="2.60.120.200">
    <property type="match status" value="4"/>
</dbReference>
<dbReference type="SUPFAM" id="SSF57184">
    <property type="entry name" value="Growth factor receptor domain"/>
    <property type="match status" value="1"/>
</dbReference>
<dbReference type="GO" id="GO:0045197">
    <property type="term" value="P:establishment or maintenance of epithelial cell apical/basal polarity"/>
    <property type="evidence" value="ECO:0007669"/>
    <property type="project" value="TreeGrafter"/>
</dbReference>
<organism evidence="19 20">
    <name type="scientific">Ovis aries</name>
    <name type="common">Sheep</name>
    <dbReference type="NCBI Taxonomy" id="9940"/>
    <lineage>
        <taxon>Eukaryota</taxon>
        <taxon>Metazoa</taxon>
        <taxon>Chordata</taxon>
        <taxon>Craniata</taxon>
        <taxon>Vertebrata</taxon>
        <taxon>Euteleostomi</taxon>
        <taxon>Mammalia</taxon>
        <taxon>Eutheria</taxon>
        <taxon>Laurasiatheria</taxon>
        <taxon>Artiodactyla</taxon>
        <taxon>Ruminantia</taxon>
        <taxon>Pecora</taxon>
        <taxon>Bovidae</taxon>
        <taxon>Caprinae</taxon>
        <taxon>Ovis</taxon>
    </lineage>
</organism>
<evidence type="ECO:0000256" key="6">
    <source>
        <dbReference type="ARBA" id="ARBA00022734"/>
    </source>
</evidence>
<evidence type="ECO:0000256" key="2">
    <source>
        <dbReference type="ARBA" id="ARBA00022473"/>
    </source>
</evidence>
<keyword evidence="5 16" id="KW-0732">Signal</keyword>
<dbReference type="InterPro" id="IPR013032">
    <property type="entry name" value="EGF-like_CS"/>
</dbReference>
<feature type="domain" description="EGF-like" evidence="17">
    <location>
        <begin position="282"/>
        <end position="321"/>
    </location>
</feature>
<keyword evidence="8" id="KW-0221">Differentiation</keyword>
<dbReference type="SMART" id="SM00181">
    <property type="entry name" value="EGF"/>
    <property type="match status" value="6"/>
</dbReference>
<keyword evidence="13 15" id="KW-1015">Disulfide bond</keyword>
<dbReference type="FunFam" id="2.10.25.10:FF:000403">
    <property type="entry name" value="Delta-like 3 (Drosophila), isoform CRA_b"/>
    <property type="match status" value="1"/>
</dbReference>
<dbReference type="GO" id="GO:0007219">
    <property type="term" value="P:Notch signaling pathway"/>
    <property type="evidence" value="ECO:0007669"/>
    <property type="project" value="UniProtKB-KW"/>
</dbReference>
<evidence type="ECO:0000256" key="3">
    <source>
        <dbReference type="ARBA" id="ARBA00022536"/>
    </source>
</evidence>
<name>A0A836CX35_SHEEP</name>
<proteinExistence type="predicted"/>
<dbReference type="SMART" id="SM00276">
    <property type="entry name" value="GLECT"/>
    <property type="match status" value="1"/>
</dbReference>
<accession>A0A836CX35</accession>
<dbReference type="InterPro" id="IPR051022">
    <property type="entry name" value="Notch_Cell-Fate_Det"/>
</dbReference>
<dbReference type="GO" id="GO:0007157">
    <property type="term" value="P:heterophilic cell-cell adhesion via plasma membrane cell adhesion molecules"/>
    <property type="evidence" value="ECO:0007669"/>
    <property type="project" value="TreeGrafter"/>
</dbReference>
<dbReference type="Pfam" id="PF00337">
    <property type="entry name" value="Gal-bind_lectin"/>
    <property type="match status" value="4"/>
</dbReference>
<evidence type="ECO:0000313" key="20">
    <source>
        <dbReference type="Proteomes" id="UP000664991"/>
    </source>
</evidence>
<dbReference type="CDD" id="cd00054">
    <property type="entry name" value="EGF_CA"/>
    <property type="match status" value="5"/>
</dbReference>
<dbReference type="Pfam" id="PF12661">
    <property type="entry name" value="hEGF"/>
    <property type="match status" value="2"/>
</dbReference>
<protein>
    <recommendedName>
        <fullName evidence="21">Galectin</fullName>
    </recommendedName>
</protein>
<dbReference type="GO" id="GO:0032991">
    <property type="term" value="C:protein-containing complex"/>
    <property type="evidence" value="ECO:0007669"/>
    <property type="project" value="TreeGrafter"/>
</dbReference>
<evidence type="ECO:0008006" key="21">
    <source>
        <dbReference type="Google" id="ProtNLM"/>
    </source>
</evidence>
<feature type="disulfide bond" evidence="15">
    <location>
        <begin position="270"/>
        <end position="279"/>
    </location>
</feature>
<dbReference type="AlphaFoldDB" id="A0A836CX35"/>
<dbReference type="SMART" id="SM00908">
    <property type="entry name" value="Gal-bind_lectin"/>
    <property type="match status" value="3"/>
</dbReference>
<evidence type="ECO:0000256" key="4">
    <source>
        <dbReference type="ARBA" id="ARBA00022692"/>
    </source>
</evidence>
<feature type="domain" description="Galectin" evidence="18">
    <location>
        <begin position="580"/>
        <end position="729"/>
    </location>
</feature>
<keyword evidence="3 15" id="KW-0245">EGF-like domain</keyword>
<keyword evidence="9" id="KW-0832">Ubl conjugation</keyword>
<dbReference type="InterPro" id="IPR001079">
    <property type="entry name" value="Galectin_CRD"/>
</dbReference>
<feature type="domain" description="EGF-like" evidence="17">
    <location>
        <begin position="399"/>
        <end position="435"/>
    </location>
</feature>
<dbReference type="InterPro" id="IPR013320">
    <property type="entry name" value="ConA-like_dom_sf"/>
</dbReference>
<dbReference type="InterPro" id="IPR000742">
    <property type="entry name" value="EGF"/>
</dbReference>
<evidence type="ECO:0000256" key="5">
    <source>
        <dbReference type="ARBA" id="ARBA00022729"/>
    </source>
</evidence>
<feature type="domain" description="EGF-like" evidence="17">
    <location>
        <begin position="244"/>
        <end position="280"/>
    </location>
</feature>
<dbReference type="GO" id="GO:0005509">
    <property type="term" value="F:calcium ion binding"/>
    <property type="evidence" value="ECO:0007669"/>
    <property type="project" value="InterPro"/>
</dbReference>
<dbReference type="SUPFAM" id="SSF57196">
    <property type="entry name" value="EGF/Laminin"/>
    <property type="match status" value="2"/>
</dbReference>
<feature type="disulfide bond" evidence="15">
    <location>
        <begin position="425"/>
        <end position="434"/>
    </location>
</feature>